<dbReference type="SUPFAM" id="SSF53474">
    <property type="entry name" value="alpha/beta-Hydrolases"/>
    <property type="match status" value="1"/>
</dbReference>
<name>A0AAD1MBX7_9MYCO</name>
<dbReference type="InterPro" id="IPR029058">
    <property type="entry name" value="AB_hydrolase_fold"/>
</dbReference>
<evidence type="ECO:0000256" key="2">
    <source>
        <dbReference type="SAM" id="MobiDB-lite"/>
    </source>
</evidence>
<dbReference type="GO" id="GO:0016787">
    <property type="term" value="F:hydrolase activity"/>
    <property type="evidence" value="ECO:0007669"/>
    <property type="project" value="UniProtKB-KW"/>
</dbReference>
<organism evidence="4 5">
    <name type="scientific">Mycolicibacterium aichiense</name>
    <dbReference type="NCBI Taxonomy" id="1799"/>
    <lineage>
        <taxon>Bacteria</taxon>
        <taxon>Bacillati</taxon>
        <taxon>Actinomycetota</taxon>
        <taxon>Actinomycetes</taxon>
        <taxon>Mycobacteriales</taxon>
        <taxon>Mycobacteriaceae</taxon>
        <taxon>Mycolicibacterium</taxon>
    </lineage>
</organism>
<dbReference type="Gene3D" id="3.40.50.1820">
    <property type="entry name" value="alpha/beta hydrolase"/>
    <property type="match status" value="1"/>
</dbReference>
<gene>
    <name evidence="4" type="ORF">MAIC_26960</name>
</gene>
<dbReference type="KEGG" id="maic:MAIC_26960"/>
<evidence type="ECO:0000256" key="1">
    <source>
        <dbReference type="ARBA" id="ARBA00022801"/>
    </source>
</evidence>
<keyword evidence="1 4" id="KW-0378">Hydrolase</keyword>
<accession>A0AAD1MBX7</accession>
<dbReference type="GO" id="GO:0016020">
    <property type="term" value="C:membrane"/>
    <property type="evidence" value="ECO:0007669"/>
    <property type="project" value="TreeGrafter"/>
</dbReference>
<dbReference type="PANTHER" id="PTHR43798">
    <property type="entry name" value="MONOACYLGLYCEROL LIPASE"/>
    <property type="match status" value="1"/>
</dbReference>
<dbReference type="Pfam" id="PF00561">
    <property type="entry name" value="Abhydrolase_1"/>
    <property type="match status" value="1"/>
</dbReference>
<protein>
    <submittedName>
        <fullName evidence="4">Alpha/beta hydrolase</fullName>
    </submittedName>
</protein>
<dbReference type="PANTHER" id="PTHR43798:SF31">
    <property type="entry name" value="AB HYDROLASE SUPERFAMILY PROTEIN YCLE"/>
    <property type="match status" value="1"/>
</dbReference>
<evidence type="ECO:0000313" key="4">
    <source>
        <dbReference type="EMBL" id="BBX07893.1"/>
    </source>
</evidence>
<evidence type="ECO:0000313" key="5">
    <source>
        <dbReference type="Proteomes" id="UP000467327"/>
    </source>
</evidence>
<reference evidence="4 5" key="1">
    <citation type="journal article" date="2019" name="Emerg. Microbes Infect.">
        <title>Comprehensive subspecies identification of 175 nontuberculous mycobacteria species based on 7547 genomic profiles.</title>
        <authorList>
            <person name="Matsumoto Y."/>
            <person name="Kinjo T."/>
            <person name="Motooka D."/>
            <person name="Nabeya D."/>
            <person name="Jung N."/>
            <person name="Uechi K."/>
            <person name="Horii T."/>
            <person name="Iida T."/>
            <person name="Fujita J."/>
            <person name="Nakamura S."/>
        </authorList>
    </citation>
    <scope>NUCLEOTIDE SEQUENCE [LARGE SCALE GENOMIC DNA]</scope>
    <source>
        <strain evidence="4 5">JCM 6376</strain>
    </source>
</reference>
<dbReference type="Proteomes" id="UP000467327">
    <property type="component" value="Chromosome"/>
</dbReference>
<dbReference type="AlphaFoldDB" id="A0AAD1MBX7"/>
<proteinExistence type="predicted"/>
<dbReference type="InterPro" id="IPR000073">
    <property type="entry name" value="AB_hydrolase_1"/>
</dbReference>
<feature type="domain" description="AB hydrolase-1" evidence="3">
    <location>
        <begin position="63"/>
        <end position="304"/>
    </location>
</feature>
<feature type="region of interest" description="Disordered" evidence="2">
    <location>
        <begin position="1"/>
        <end position="31"/>
    </location>
</feature>
<dbReference type="PRINTS" id="PR00111">
    <property type="entry name" value="ABHYDROLASE"/>
</dbReference>
<evidence type="ECO:0000259" key="3">
    <source>
        <dbReference type="Pfam" id="PF00561"/>
    </source>
</evidence>
<sequence length="320" mass="34945">MANEAYETADISPSYGPASGTPGCHTPGPDGRIAPVDTTYEGTKREIATEKGVLRYHEAGEGPTLLLLHGSGPGVTGWRNFRGNLAFFAERYRCLVLEFPGFGVSDDFGGHPMLDAQAAVPAFVDALGLDKVDVIGNSMGGGVGINFAINHRDRIGKLVTIGGIGTNIFSSGPSEGIRLLQEFTEDPTRQRLIDWLNSMVYDPALVTEQLIEERFALATDPETLESARRMYGKAAFAAMTKMMRNADFPLPWAIMHKVKAPTLLTWGRDDRVSPLDMALIPMRTIANAELHVFPNCGHWVMIEAKQAFETTVMSFLQRDA</sequence>
<dbReference type="InterPro" id="IPR050266">
    <property type="entry name" value="AB_hydrolase_sf"/>
</dbReference>
<keyword evidence="5" id="KW-1185">Reference proteome</keyword>
<dbReference type="EMBL" id="AP022561">
    <property type="protein sequence ID" value="BBX07893.1"/>
    <property type="molecule type" value="Genomic_DNA"/>
</dbReference>